<feature type="zinc finger region" description="C3H1-type" evidence="5">
    <location>
        <begin position="111"/>
        <end position="138"/>
    </location>
</feature>
<feature type="compositionally biased region" description="Polar residues" evidence="6">
    <location>
        <begin position="399"/>
        <end position="418"/>
    </location>
</feature>
<feature type="compositionally biased region" description="Low complexity" evidence="6">
    <location>
        <begin position="473"/>
        <end position="485"/>
    </location>
</feature>
<feature type="region of interest" description="Disordered" evidence="6">
    <location>
        <begin position="301"/>
        <end position="327"/>
    </location>
</feature>
<feature type="region of interest" description="Disordered" evidence="6">
    <location>
        <begin position="1"/>
        <end position="85"/>
    </location>
</feature>
<feature type="compositionally biased region" description="Basic and acidic residues" evidence="6">
    <location>
        <begin position="621"/>
        <end position="630"/>
    </location>
</feature>
<feature type="compositionally biased region" description="Low complexity" evidence="6">
    <location>
        <begin position="32"/>
        <end position="45"/>
    </location>
</feature>
<keyword evidence="4 5" id="KW-0862">Zinc</keyword>
<dbReference type="PANTHER" id="PTHR11224">
    <property type="entry name" value="MAKORIN-RELATED"/>
    <property type="match status" value="1"/>
</dbReference>
<evidence type="ECO:0000313" key="8">
    <source>
        <dbReference type="EMBL" id="KAJ9665234.1"/>
    </source>
</evidence>
<dbReference type="SMART" id="SM00356">
    <property type="entry name" value="ZnF_C3H1"/>
    <property type="match status" value="2"/>
</dbReference>
<dbReference type="InterPro" id="IPR041367">
    <property type="entry name" value="Znf-CCCH_4"/>
</dbReference>
<comment type="caution">
    <text evidence="8">The sequence shown here is derived from an EMBL/GenBank/DDBJ whole genome shotgun (WGS) entry which is preliminary data.</text>
</comment>
<dbReference type="InterPro" id="IPR045072">
    <property type="entry name" value="MKRN-like"/>
</dbReference>
<keyword evidence="9" id="KW-1185">Reference proteome</keyword>
<organism evidence="8 9">
    <name type="scientific">Coniosporium apollinis</name>
    <dbReference type="NCBI Taxonomy" id="61459"/>
    <lineage>
        <taxon>Eukaryota</taxon>
        <taxon>Fungi</taxon>
        <taxon>Dikarya</taxon>
        <taxon>Ascomycota</taxon>
        <taxon>Pezizomycotina</taxon>
        <taxon>Dothideomycetes</taxon>
        <taxon>Dothideomycetes incertae sedis</taxon>
        <taxon>Coniosporium</taxon>
    </lineage>
</organism>
<evidence type="ECO:0000313" key="9">
    <source>
        <dbReference type="Proteomes" id="UP001172684"/>
    </source>
</evidence>
<dbReference type="Proteomes" id="UP001172684">
    <property type="component" value="Unassembled WGS sequence"/>
</dbReference>
<sequence>MNNYPPSQYPPASTMNGHRLHHRQSADFRQPASSGAMASANGNGPVPVPSGPPARMGNGHPQHMRGMAGFDGPRSPPSGGKNTSHVPCKFFRQGACQAGKACPFMHSTEPSTDVAPCKYFQKGNCKFGAKCALAHILPNGQRVNRPNHIGVGGGQHSRANPMHQIEPAPAGSSMLSALVNMVAPPPYQYQPPEDLYNPAQVAQKTKYDMIPTIDTTFSSHPGSTYGSPPNDGRPIMSPQLKGLSILDAPLPASFDSQGISHMARYGPIAASMPGRFGLDTSPPSSYPTKPHDSSALRTLHTSAFGDPRNGANGIALGSSPPAAADEPVGRRIMHSERFSSKPKLMSASLGARPPLSADDWDDENFAFEEDLVPTSLHELLTPQEKMRRFSRTADDELRQSLSGLGSTPVDTAPLTSKVGSPPLNPTTYSSSPSRFSALFSRQKSDSADAPVVSPSPFGHVGSPLRNSSLHPGASPSLRALSRPPSGDVSPFVSSPPRQASMSMISQQLQRTRLTTRAEAAEGNLHPGLPSRGASSSSVTSSAGPRMTIDRAVSSSSNVGRERIEEEVGEAEQEQGLFSMDGLEPPQGVGGKKEGSKRFSGGMWAWGAKGSRSPSLGPIGGQRKEGGFSGL</sequence>
<feature type="compositionally biased region" description="Polar residues" evidence="6">
    <location>
        <begin position="1"/>
        <end position="16"/>
    </location>
</feature>
<feature type="domain" description="C3H1-type" evidence="7">
    <location>
        <begin position="111"/>
        <end position="138"/>
    </location>
</feature>
<feature type="domain" description="C3H1-type" evidence="7">
    <location>
        <begin position="82"/>
        <end position="109"/>
    </location>
</feature>
<gene>
    <name evidence="8" type="ORF">H2201_004708</name>
</gene>
<evidence type="ECO:0000256" key="5">
    <source>
        <dbReference type="PROSITE-ProRule" id="PRU00723"/>
    </source>
</evidence>
<dbReference type="PROSITE" id="PS50103">
    <property type="entry name" value="ZF_C3H1"/>
    <property type="match status" value="2"/>
</dbReference>
<dbReference type="PANTHER" id="PTHR11224:SF10">
    <property type="entry name" value="IP09428P-RELATED"/>
    <property type="match status" value="1"/>
</dbReference>
<evidence type="ECO:0000256" key="4">
    <source>
        <dbReference type="ARBA" id="ARBA00022833"/>
    </source>
</evidence>
<evidence type="ECO:0000256" key="6">
    <source>
        <dbReference type="SAM" id="MobiDB-lite"/>
    </source>
</evidence>
<feature type="region of interest" description="Disordered" evidence="6">
    <location>
        <begin position="390"/>
        <end position="630"/>
    </location>
</feature>
<dbReference type="InterPro" id="IPR000571">
    <property type="entry name" value="Znf_CCCH"/>
</dbReference>
<dbReference type="Pfam" id="PF00642">
    <property type="entry name" value="zf-CCCH"/>
    <property type="match status" value="1"/>
</dbReference>
<evidence type="ECO:0000256" key="2">
    <source>
        <dbReference type="ARBA" id="ARBA00022737"/>
    </source>
</evidence>
<accession>A0ABQ9NS57</accession>
<evidence type="ECO:0000259" key="7">
    <source>
        <dbReference type="PROSITE" id="PS50103"/>
    </source>
</evidence>
<keyword evidence="1 5" id="KW-0479">Metal-binding</keyword>
<keyword evidence="3 5" id="KW-0863">Zinc-finger</keyword>
<dbReference type="Pfam" id="PF18044">
    <property type="entry name" value="zf-CCCH_4"/>
    <property type="match status" value="1"/>
</dbReference>
<dbReference type="InterPro" id="IPR036855">
    <property type="entry name" value="Znf_CCCH_sf"/>
</dbReference>
<feature type="compositionally biased region" description="Low complexity" evidence="6">
    <location>
        <begin position="429"/>
        <end position="441"/>
    </location>
</feature>
<name>A0ABQ9NS57_9PEZI</name>
<evidence type="ECO:0000256" key="3">
    <source>
        <dbReference type="ARBA" id="ARBA00022771"/>
    </source>
</evidence>
<evidence type="ECO:0000256" key="1">
    <source>
        <dbReference type="ARBA" id="ARBA00022723"/>
    </source>
</evidence>
<proteinExistence type="predicted"/>
<protein>
    <recommendedName>
        <fullName evidence="7">C3H1-type domain-containing protein</fullName>
    </recommendedName>
</protein>
<dbReference type="EMBL" id="JAPDRL010000031">
    <property type="protein sequence ID" value="KAJ9665234.1"/>
    <property type="molecule type" value="Genomic_DNA"/>
</dbReference>
<feature type="compositionally biased region" description="Polar residues" evidence="6">
    <location>
        <begin position="491"/>
        <end position="514"/>
    </location>
</feature>
<keyword evidence="2" id="KW-0677">Repeat</keyword>
<dbReference type="SUPFAM" id="SSF90229">
    <property type="entry name" value="CCCH zinc finger"/>
    <property type="match status" value="1"/>
</dbReference>
<reference evidence="8" key="1">
    <citation type="submission" date="2022-10" db="EMBL/GenBank/DDBJ databases">
        <title>Culturing micro-colonial fungi from biological soil crusts in the Mojave desert and describing Neophaeococcomyces mojavensis, and introducing the new genera and species Taxawa tesnikishii.</title>
        <authorList>
            <person name="Kurbessoian T."/>
            <person name="Stajich J.E."/>
        </authorList>
    </citation>
    <scope>NUCLEOTIDE SEQUENCE</scope>
    <source>
        <strain evidence="8">TK_1</strain>
    </source>
</reference>
<feature type="zinc finger region" description="C3H1-type" evidence="5">
    <location>
        <begin position="82"/>
        <end position="109"/>
    </location>
</feature>
<feature type="compositionally biased region" description="Low complexity" evidence="6">
    <location>
        <begin position="529"/>
        <end position="545"/>
    </location>
</feature>
<dbReference type="Gene3D" id="4.10.1000.10">
    <property type="entry name" value="Zinc finger, CCCH-type"/>
    <property type="match status" value="1"/>
</dbReference>